<dbReference type="STRING" id="1410383.TGUWTKB_3770"/>
<evidence type="ECO:0000256" key="1">
    <source>
        <dbReference type="ARBA" id="ARBA00004370"/>
    </source>
</evidence>
<dbReference type="Pfam" id="PF00584">
    <property type="entry name" value="SecE"/>
    <property type="match status" value="1"/>
</dbReference>
<dbReference type="GO" id="GO:0065002">
    <property type="term" value="P:intracellular protein transmembrane transport"/>
    <property type="evidence" value="ECO:0007669"/>
    <property type="project" value="UniProtKB-UniRule"/>
</dbReference>
<proteinExistence type="inferred from homology"/>
<dbReference type="HAMAP" id="MF_00422">
    <property type="entry name" value="SecE"/>
    <property type="match status" value="1"/>
</dbReference>
<accession>A0A090ALT0</accession>
<keyword evidence="6 9" id="KW-1133">Transmembrane helix</keyword>
<dbReference type="Gene3D" id="1.20.5.1030">
    <property type="entry name" value="Preprotein translocase secy subunit"/>
    <property type="match status" value="1"/>
</dbReference>
<evidence type="ECO:0000256" key="6">
    <source>
        <dbReference type="ARBA" id="ARBA00022989"/>
    </source>
</evidence>
<evidence type="ECO:0000256" key="5">
    <source>
        <dbReference type="ARBA" id="ARBA00022927"/>
    </source>
</evidence>
<evidence type="ECO:0000256" key="9">
    <source>
        <dbReference type="HAMAP-Rule" id="MF_00422"/>
    </source>
</evidence>
<evidence type="ECO:0000313" key="10">
    <source>
        <dbReference type="EMBL" id="BAP58609.1"/>
    </source>
</evidence>
<keyword evidence="11" id="KW-1185">Reference proteome</keyword>
<dbReference type="Proteomes" id="UP000031627">
    <property type="component" value="Chromosome"/>
</dbReference>
<dbReference type="PRINTS" id="PR01650">
    <property type="entry name" value="SECETRNLCASE"/>
</dbReference>
<comment type="similarity">
    <text evidence="9">Belongs to the SecE/SEC61-gamma family.</text>
</comment>
<dbReference type="PROSITE" id="PS01067">
    <property type="entry name" value="SECE_SEC61G"/>
    <property type="match status" value="1"/>
</dbReference>
<keyword evidence="4 9" id="KW-0812">Transmembrane</keyword>
<dbReference type="GO" id="GO:0009306">
    <property type="term" value="P:protein secretion"/>
    <property type="evidence" value="ECO:0007669"/>
    <property type="project" value="UniProtKB-UniRule"/>
</dbReference>
<keyword evidence="3 9" id="KW-1003">Cell membrane</keyword>
<dbReference type="AlphaFoldDB" id="A0A090ALT0"/>
<keyword evidence="2 9" id="KW-0813">Transport</keyword>
<dbReference type="GO" id="GO:0006605">
    <property type="term" value="P:protein targeting"/>
    <property type="evidence" value="ECO:0007669"/>
    <property type="project" value="UniProtKB-UniRule"/>
</dbReference>
<name>A0A090ALT0_9ENTR</name>
<comment type="subunit">
    <text evidence="9">Component of the Sec protein translocase complex. Heterotrimer consisting of SecY, SecE and SecG subunits. The heterotrimers can form oligomers, although 1 heterotrimer is thought to be able to translocate proteins. Interacts with the ribosome. Interacts with SecDF, and other proteins may be involved. Interacts with SecA.</text>
</comment>
<dbReference type="GO" id="GO:0043952">
    <property type="term" value="P:protein transport by the Sec complex"/>
    <property type="evidence" value="ECO:0007669"/>
    <property type="project" value="UniProtKB-UniRule"/>
</dbReference>
<dbReference type="InterPro" id="IPR001901">
    <property type="entry name" value="Translocase_SecE/Sec61-g"/>
</dbReference>
<gene>
    <name evidence="9 10" type="primary">secE</name>
    <name evidence="10" type="ORF">TGUWTKB_3770</name>
</gene>
<evidence type="ECO:0000313" key="11">
    <source>
        <dbReference type="Proteomes" id="UP000031627"/>
    </source>
</evidence>
<dbReference type="HOGENOM" id="CLU_113663_0_1_6"/>
<dbReference type="PANTHER" id="PTHR33910:SF1">
    <property type="entry name" value="PROTEIN TRANSLOCASE SUBUNIT SECE"/>
    <property type="match status" value="1"/>
</dbReference>
<feature type="transmembrane region" description="Helical" evidence="9">
    <location>
        <begin position="17"/>
        <end position="37"/>
    </location>
</feature>
<evidence type="ECO:0000256" key="4">
    <source>
        <dbReference type="ARBA" id="ARBA00022692"/>
    </source>
</evidence>
<keyword evidence="8 9" id="KW-0472">Membrane</keyword>
<protein>
    <recommendedName>
        <fullName evidence="9">Protein translocase subunit SecE</fullName>
    </recommendedName>
</protein>
<reference evidence="11" key="1">
    <citation type="submission" date="2013-11" db="EMBL/GenBank/DDBJ databases">
        <title>Symbiont-containing voluminous jelly as an extraordinary maternal gift for overwintering insect nymphs.</title>
        <authorList>
            <person name="Kaiwa N."/>
            <person name="Hosokawa T."/>
            <person name="Nikoh N."/>
            <person name="Meng X.Y."/>
            <person name="Tanahashi M."/>
            <person name="Moriyama M."/>
            <person name="Maeda T."/>
            <person name="Yamaguchi K."/>
            <person name="Shigenobu S."/>
            <person name="Ito M."/>
            <person name="Fukatsu T."/>
        </authorList>
    </citation>
    <scope>NUCLEOTIDE SEQUENCE [LARGE SCALE GENOMIC DNA]</scope>
    <source>
        <strain evidence="11">UwTKB</strain>
    </source>
</reference>
<keyword evidence="7 9" id="KW-0811">Translocation</keyword>
<organism evidence="10 11">
    <name type="scientific">Candidatus Tachikawaea gelatinosa</name>
    <dbReference type="NCBI Taxonomy" id="1410383"/>
    <lineage>
        <taxon>Bacteria</taxon>
        <taxon>Pseudomonadati</taxon>
        <taxon>Pseudomonadota</taxon>
        <taxon>Gammaproteobacteria</taxon>
        <taxon>Enterobacterales</taxon>
        <taxon>Enterobacteriaceae</taxon>
        <taxon>Candidatus Tachikawaea</taxon>
    </lineage>
</organism>
<evidence type="ECO:0000256" key="7">
    <source>
        <dbReference type="ARBA" id="ARBA00023010"/>
    </source>
</evidence>
<evidence type="ECO:0000256" key="8">
    <source>
        <dbReference type="ARBA" id="ARBA00023136"/>
    </source>
</evidence>
<feature type="transmembrane region" description="Helical" evidence="9">
    <location>
        <begin position="43"/>
        <end position="62"/>
    </location>
</feature>
<dbReference type="NCBIfam" id="TIGR00964">
    <property type="entry name" value="secE_bact"/>
    <property type="match status" value="1"/>
</dbReference>
<evidence type="ECO:0000256" key="2">
    <source>
        <dbReference type="ARBA" id="ARBA00022448"/>
    </source>
</evidence>
<reference evidence="10 11" key="2">
    <citation type="journal article" date="2014" name="Curr. Biol.">
        <title>Symbiont-Supplemented Maternal Investment Underpinning Host's Ecological Adaptation.</title>
        <authorList>
            <person name="Kaiwa N."/>
            <person name="Hosokawa T."/>
            <person name="Nikoh N."/>
            <person name="Tanahashi M."/>
            <person name="Moriyama M."/>
            <person name="Meng X.Y."/>
            <person name="Maeda T."/>
            <person name="Yamaguchi K."/>
            <person name="Shigenobu S."/>
            <person name="Ito M."/>
            <person name="Fukatsu T."/>
        </authorList>
    </citation>
    <scope>NUCLEOTIDE SEQUENCE [LARGE SCALE GENOMIC DNA]</scope>
    <source>
        <strain evidence="10 11">UwTKB</strain>
    </source>
</reference>
<comment type="function">
    <text evidence="9">Essential subunit of the Sec protein translocation channel SecYEG. Clamps together the 2 halves of SecY. May contact the channel plug during translocation.</text>
</comment>
<sequence length="128" mass="15169">MNVNTDAKKNKRHSIEIIKWIVIVVLLILAIISNYYYRSTSLVMRSLTLFFFMTFSSIIFLFTKKGKKFVFFLKEAKKEIYKISWPTHKETFNITLIVIVITILTSLILWGLDSFLVRVVTFFTNLRF</sequence>
<comment type="caution">
    <text evidence="9">Lacks conserved residue(s) required for the propagation of feature annotation.</text>
</comment>
<dbReference type="GO" id="GO:0005886">
    <property type="term" value="C:plasma membrane"/>
    <property type="evidence" value="ECO:0007669"/>
    <property type="project" value="UniProtKB-UniRule"/>
</dbReference>
<dbReference type="KEGG" id="sbw:TGUWTKB_3770"/>
<comment type="subcellular location">
    <subcellularLocation>
        <location evidence="1">Membrane</location>
    </subcellularLocation>
</comment>
<dbReference type="PANTHER" id="PTHR33910">
    <property type="entry name" value="PROTEIN TRANSLOCASE SUBUNIT SECE"/>
    <property type="match status" value="1"/>
</dbReference>
<dbReference type="GO" id="GO:0008320">
    <property type="term" value="F:protein transmembrane transporter activity"/>
    <property type="evidence" value="ECO:0007669"/>
    <property type="project" value="UniProtKB-UniRule"/>
</dbReference>
<dbReference type="RefSeq" id="WP_041063039.1">
    <property type="nucleotide sequence ID" value="NZ_AP014521.1"/>
</dbReference>
<feature type="transmembrane region" description="Helical" evidence="9">
    <location>
        <begin position="92"/>
        <end position="112"/>
    </location>
</feature>
<dbReference type="InterPro" id="IPR005807">
    <property type="entry name" value="SecE_bac"/>
</dbReference>
<dbReference type="EMBL" id="AP014521">
    <property type="protein sequence ID" value="BAP58609.1"/>
    <property type="molecule type" value="Genomic_DNA"/>
</dbReference>
<keyword evidence="5 9" id="KW-0653">Protein transport</keyword>
<dbReference type="InterPro" id="IPR038379">
    <property type="entry name" value="SecE_sf"/>
</dbReference>
<dbReference type="OrthoDB" id="9806365at2"/>
<evidence type="ECO:0000256" key="3">
    <source>
        <dbReference type="ARBA" id="ARBA00022475"/>
    </source>
</evidence>